<gene>
    <name evidence="5" type="ORF">CRIB_2044</name>
</gene>
<keyword evidence="2" id="KW-0238">DNA-binding</keyword>
<dbReference type="AlphaFoldDB" id="A0A1V1I359"/>
<dbReference type="Proteomes" id="UP000245622">
    <property type="component" value="Chromosome 1"/>
</dbReference>
<dbReference type="GO" id="GO:0000976">
    <property type="term" value="F:transcription cis-regulatory region binding"/>
    <property type="evidence" value="ECO:0007669"/>
    <property type="project" value="TreeGrafter"/>
</dbReference>
<dbReference type="PANTHER" id="PTHR30146:SF149">
    <property type="entry name" value="HTH-TYPE TRANSCRIPTIONAL REGULATOR EBGR"/>
    <property type="match status" value="1"/>
</dbReference>
<evidence type="ECO:0000256" key="2">
    <source>
        <dbReference type="ARBA" id="ARBA00023125"/>
    </source>
</evidence>
<dbReference type="PANTHER" id="PTHR30146">
    <property type="entry name" value="LACI-RELATED TRANSCRIPTIONAL REPRESSOR"/>
    <property type="match status" value="1"/>
</dbReference>
<evidence type="ECO:0000313" key="6">
    <source>
        <dbReference type="Proteomes" id="UP000245622"/>
    </source>
</evidence>
<dbReference type="InterPro" id="IPR046335">
    <property type="entry name" value="LacI/GalR-like_sensor"/>
</dbReference>
<dbReference type="InterPro" id="IPR028082">
    <property type="entry name" value="Peripla_BP_I"/>
</dbReference>
<accession>A0A1V1I359</accession>
<dbReference type="CDD" id="cd01392">
    <property type="entry name" value="HTH_LacI"/>
    <property type="match status" value="1"/>
</dbReference>
<evidence type="ECO:0000313" key="5">
    <source>
        <dbReference type="EMBL" id="CED94648.1"/>
    </source>
</evidence>
<dbReference type="GeneID" id="82206068"/>
<dbReference type="KEGG" id="ril:CRIB_2044"/>
<dbReference type="Gene3D" id="1.10.260.40">
    <property type="entry name" value="lambda repressor-like DNA-binding domains"/>
    <property type="match status" value="1"/>
</dbReference>
<dbReference type="SUPFAM" id="SSF47413">
    <property type="entry name" value="lambda repressor-like DNA-binding domains"/>
    <property type="match status" value="1"/>
</dbReference>
<dbReference type="CDD" id="cd01544">
    <property type="entry name" value="PBP1_GalR"/>
    <property type="match status" value="1"/>
</dbReference>
<dbReference type="RefSeq" id="WP_180702150.1">
    <property type="nucleotide sequence ID" value="NZ_JAVSGX010000080.1"/>
</dbReference>
<name>A0A1V1I359_9FIRM</name>
<dbReference type="GO" id="GO:0003700">
    <property type="term" value="F:DNA-binding transcription factor activity"/>
    <property type="evidence" value="ECO:0007669"/>
    <property type="project" value="TreeGrafter"/>
</dbReference>
<dbReference type="Gene3D" id="3.40.50.2300">
    <property type="match status" value="2"/>
</dbReference>
<dbReference type="PRINTS" id="PR00036">
    <property type="entry name" value="HTHLACI"/>
</dbReference>
<dbReference type="Pfam" id="PF13377">
    <property type="entry name" value="Peripla_BP_3"/>
    <property type="match status" value="1"/>
</dbReference>
<feature type="domain" description="HTH lacI-type" evidence="4">
    <location>
        <begin position="2"/>
        <end position="58"/>
    </location>
</feature>
<dbReference type="InterPro" id="IPR010982">
    <property type="entry name" value="Lambda_DNA-bd_dom_sf"/>
</dbReference>
<evidence type="ECO:0000256" key="1">
    <source>
        <dbReference type="ARBA" id="ARBA00023015"/>
    </source>
</evidence>
<keyword evidence="6" id="KW-1185">Reference proteome</keyword>
<organism evidence="5 6">
    <name type="scientific">Romboutsia ilealis</name>
    <dbReference type="NCBI Taxonomy" id="1115758"/>
    <lineage>
        <taxon>Bacteria</taxon>
        <taxon>Bacillati</taxon>
        <taxon>Bacillota</taxon>
        <taxon>Clostridia</taxon>
        <taxon>Peptostreptococcales</taxon>
        <taxon>Peptostreptococcaceae</taxon>
        <taxon>Romboutsia</taxon>
    </lineage>
</organism>
<dbReference type="SUPFAM" id="SSF53822">
    <property type="entry name" value="Periplasmic binding protein-like I"/>
    <property type="match status" value="1"/>
</dbReference>
<dbReference type="PROSITE" id="PS50932">
    <property type="entry name" value="HTH_LACI_2"/>
    <property type="match status" value="1"/>
</dbReference>
<protein>
    <submittedName>
        <fullName evidence="5">Transcriptional regulator, LacI family</fullName>
    </submittedName>
</protein>
<evidence type="ECO:0000256" key="3">
    <source>
        <dbReference type="ARBA" id="ARBA00023163"/>
    </source>
</evidence>
<proteinExistence type="predicted"/>
<keyword evidence="3" id="KW-0804">Transcription</keyword>
<evidence type="ECO:0000259" key="4">
    <source>
        <dbReference type="PROSITE" id="PS50932"/>
    </source>
</evidence>
<dbReference type="InterPro" id="IPR000843">
    <property type="entry name" value="HTH_LacI"/>
</dbReference>
<dbReference type="Pfam" id="PF00356">
    <property type="entry name" value="LacI"/>
    <property type="match status" value="1"/>
</dbReference>
<sequence>MATLKEISERAGVSISTVSRVLNNDETLLVLDETKMKIFEAAEDLEYKTITQRKNKTKKNNNYKIGLVEMYDVSKQLEDPYYLLLKNTVEKECFNNNIKLVKLYNNGMKYESLEEKNLDGIIAIGKFSDKEINLMNEYSSNIVFLDSSPDDEKYDSVKINFKMGVFAALDHLYDLGHTKIGYIGDGNTLGDNKLRERDVRLKYYNEYMKEKNILNEEYIINCDMTASAGYTAMTEFIKRETLPTAFFVATDTIATGVLKALYENKISVPNDISLIGFNDIFVSRYTLPALSTVRVHIENMANACVGLMIERLNNRTYTKKVIIPSQLIIRESTSNISNEN</sequence>
<dbReference type="SMART" id="SM00354">
    <property type="entry name" value="HTH_LACI"/>
    <property type="match status" value="1"/>
</dbReference>
<reference evidence="5 6" key="1">
    <citation type="submission" date="2014-04" db="EMBL/GenBank/DDBJ databases">
        <authorList>
            <person name="Hornung B.V."/>
        </authorList>
    </citation>
    <scope>NUCLEOTIDE SEQUENCE [LARGE SCALE GENOMIC DNA]</scope>
    <source>
        <strain evidence="5 6">CRIB</strain>
    </source>
</reference>
<dbReference type="EMBL" id="LN555523">
    <property type="protein sequence ID" value="CED94648.1"/>
    <property type="molecule type" value="Genomic_DNA"/>
</dbReference>
<keyword evidence="1" id="KW-0805">Transcription regulation</keyword>